<dbReference type="PIRSF" id="PIRSF000097">
    <property type="entry name" value="AKR"/>
    <property type="match status" value="1"/>
</dbReference>
<dbReference type="Pfam" id="PF00248">
    <property type="entry name" value="Aldo_ket_red"/>
    <property type="match status" value="1"/>
</dbReference>
<dbReference type="InterPro" id="IPR036812">
    <property type="entry name" value="NAD(P)_OxRdtase_dom_sf"/>
</dbReference>
<proteinExistence type="inferred from homology"/>
<dbReference type="RefSeq" id="WP_016707592.1">
    <property type="nucleotide sequence ID" value="NZ_JAVIFY010000004.1"/>
</dbReference>
<comment type="caution">
    <text evidence="5">The sequence shown here is derived from an EMBL/GenBank/DDBJ whole genome shotgun (WGS) entry which is preliminary data.</text>
</comment>
<accession>A0ABU1BAH4</accession>
<dbReference type="PROSITE" id="PS00798">
    <property type="entry name" value="ALDOKETO_REDUCTASE_1"/>
    <property type="match status" value="1"/>
</dbReference>
<evidence type="ECO:0000313" key="6">
    <source>
        <dbReference type="Proteomes" id="UP001226574"/>
    </source>
</evidence>
<evidence type="ECO:0000259" key="4">
    <source>
        <dbReference type="Pfam" id="PF00248"/>
    </source>
</evidence>
<dbReference type="EC" id="1.1.1.346" evidence="5"/>
<dbReference type="PANTHER" id="PTHR43827:SF3">
    <property type="entry name" value="NADP-DEPENDENT OXIDOREDUCTASE DOMAIN-CONTAINING PROTEIN"/>
    <property type="match status" value="1"/>
</dbReference>
<dbReference type="InterPro" id="IPR023210">
    <property type="entry name" value="NADP_OxRdtase_dom"/>
</dbReference>
<dbReference type="PANTHER" id="PTHR43827">
    <property type="entry name" value="2,5-DIKETO-D-GLUCONIC ACID REDUCTASE"/>
    <property type="match status" value="1"/>
</dbReference>
<keyword evidence="6" id="KW-1185">Reference proteome</keyword>
<organism evidence="5 6">
    <name type="scientific">Pseudoalteromonas haloplanktis</name>
    <name type="common">Alteromonas haloplanktis</name>
    <dbReference type="NCBI Taxonomy" id="228"/>
    <lineage>
        <taxon>Bacteria</taxon>
        <taxon>Pseudomonadati</taxon>
        <taxon>Pseudomonadota</taxon>
        <taxon>Gammaproteobacteria</taxon>
        <taxon>Alteromonadales</taxon>
        <taxon>Pseudoalteromonadaceae</taxon>
        <taxon>Pseudoalteromonas</taxon>
    </lineage>
</organism>
<dbReference type="NCBIfam" id="NF008377">
    <property type="entry name" value="PRK11172.1"/>
    <property type="match status" value="1"/>
</dbReference>
<dbReference type="InterPro" id="IPR018170">
    <property type="entry name" value="Aldo/ket_reductase_CS"/>
</dbReference>
<evidence type="ECO:0000256" key="3">
    <source>
        <dbReference type="ARBA" id="ARBA00023002"/>
    </source>
</evidence>
<dbReference type="InterPro" id="IPR020471">
    <property type="entry name" value="AKR"/>
</dbReference>
<gene>
    <name evidence="5" type="primary">dkgB</name>
    <name evidence="5" type="ORF">RC083_07535</name>
</gene>
<comment type="similarity">
    <text evidence="1">Belongs to the aldo/keto reductase family.</text>
</comment>
<dbReference type="EMBL" id="JAVIFY010000004">
    <property type="protein sequence ID" value="MDQ9091438.1"/>
    <property type="molecule type" value="Genomic_DNA"/>
</dbReference>
<dbReference type="Proteomes" id="UP001226574">
    <property type="component" value="Unassembled WGS sequence"/>
</dbReference>
<protein>
    <submittedName>
        <fullName evidence="5">2,5-didehydrogluconate reductase DkgB</fullName>
        <ecNumber evidence="5">1.1.1.346</ecNumber>
    </submittedName>
</protein>
<dbReference type="Gene3D" id="3.20.20.100">
    <property type="entry name" value="NADP-dependent oxidoreductase domain"/>
    <property type="match status" value="1"/>
</dbReference>
<keyword evidence="3 5" id="KW-0560">Oxidoreductase</keyword>
<sequence>MTQRVTEMPELGMGTFRLEGKTAYESVKMALEVGFRHIDTAQIYGNEEQVGQAIKDSNIPRDELFITTKVWNNKLNKNDFIDSVQESLVKLKLDSVDLLLIHWPAPSNNEPMSEYLTQLLKAKELGLTKHIGVSNFTIANLKEAMQTLDSREIFTNQIEVHPYLTNTKLRAFCQQHDIHVTAYMPFVVGKVLSDETIIDIANKHGASPAQVVIAWENANGMTTIPSSTKRKNLVDNFNDKALKLDEEDIARIDALDCSDRQATPDFAPEWDQ</sequence>
<dbReference type="GO" id="GO:0016491">
    <property type="term" value="F:oxidoreductase activity"/>
    <property type="evidence" value="ECO:0007669"/>
    <property type="project" value="UniProtKB-KW"/>
</dbReference>
<dbReference type="SUPFAM" id="SSF51430">
    <property type="entry name" value="NAD(P)-linked oxidoreductase"/>
    <property type="match status" value="1"/>
</dbReference>
<name>A0ABU1BAH4_PSEHA</name>
<keyword evidence="2" id="KW-0521">NADP</keyword>
<evidence type="ECO:0000313" key="5">
    <source>
        <dbReference type="EMBL" id="MDQ9091438.1"/>
    </source>
</evidence>
<reference evidence="5 6" key="1">
    <citation type="submission" date="2023-08" db="EMBL/GenBank/DDBJ databases">
        <title>Pseudoalteromonas haloplanktis LL1 genome.</title>
        <authorList>
            <person name="Wu S."/>
        </authorList>
    </citation>
    <scope>NUCLEOTIDE SEQUENCE [LARGE SCALE GENOMIC DNA]</scope>
    <source>
        <strain evidence="5 6">LL1</strain>
    </source>
</reference>
<evidence type="ECO:0000256" key="2">
    <source>
        <dbReference type="ARBA" id="ARBA00022857"/>
    </source>
</evidence>
<feature type="domain" description="NADP-dependent oxidoreductase" evidence="4">
    <location>
        <begin position="10"/>
        <end position="255"/>
    </location>
</feature>
<dbReference type="PROSITE" id="PS00062">
    <property type="entry name" value="ALDOKETO_REDUCTASE_2"/>
    <property type="match status" value="1"/>
</dbReference>
<evidence type="ECO:0000256" key="1">
    <source>
        <dbReference type="ARBA" id="ARBA00007905"/>
    </source>
</evidence>
<dbReference type="PRINTS" id="PR00069">
    <property type="entry name" value="ALDKETRDTASE"/>
</dbReference>